<evidence type="ECO:0000313" key="2">
    <source>
        <dbReference type="EMBL" id="OLQ05699.1"/>
    </source>
</evidence>
<dbReference type="SUPFAM" id="SSF56300">
    <property type="entry name" value="Metallo-dependent phosphatases"/>
    <property type="match status" value="1"/>
</dbReference>
<protein>
    <recommendedName>
        <fullName evidence="4">Calcineurin-like phosphoesterase domain-containing protein</fullName>
    </recommendedName>
</protein>
<dbReference type="InterPro" id="IPR029052">
    <property type="entry name" value="Metallo-depent_PP-like"/>
</dbReference>
<dbReference type="AlphaFoldDB" id="A0A1Q9EE58"/>
<dbReference type="Gene3D" id="3.60.21.10">
    <property type="match status" value="1"/>
</dbReference>
<feature type="chain" id="PRO_5012232241" description="Calcineurin-like phosphoesterase domain-containing protein" evidence="1">
    <location>
        <begin position="16"/>
        <end position="148"/>
    </location>
</feature>
<keyword evidence="3" id="KW-1185">Reference proteome</keyword>
<keyword evidence="1" id="KW-0732">Signal</keyword>
<accession>A0A1Q9EE58</accession>
<reference evidence="2 3" key="1">
    <citation type="submission" date="2016-02" db="EMBL/GenBank/DDBJ databases">
        <title>Genome analysis of coral dinoflagellate symbionts highlights evolutionary adaptations to a symbiotic lifestyle.</title>
        <authorList>
            <person name="Aranda M."/>
            <person name="Li Y."/>
            <person name="Liew Y.J."/>
            <person name="Baumgarten S."/>
            <person name="Simakov O."/>
            <person name="Wilson M."/>
            <person name="Piel J."/>
            <person name="Ashoor H."/>
            <person name="Bougouffa S."/>
            <person name="Bajic V.B."/>
            <person name="Ryu T."/>
            <person name="Ravasi T."/>
            <person name="Bayer T."/>
            <person name="Micklem G."/>
            <person name="Kim H."/>
            <person name="Bhak J."/>
            <person name="Lajeunesse T.C."/>
            <person name="Voolstra C.R."/>
        </authorList>
    </citation>
    <scope>NUCLEOTIDE SEQUENCE [LARGE SCALE GENOMIC DNA]</scope>
    <source>
        <strain evidence="2 3">CCMP2467</strain>
    </source>
</reference>
<organism evidence="2 3">
    <name type="scientific">Symbiodinium microadriaticum</name>
    <name type="common">Dinoflagellate</name>
    <name type="synonym">Zooxanthella microadriatica</name>
    <dbReference type="NCBI Taxonomy" id="2951"/>
    <lineage>
        <taxon>Eukaryota</taxon>
        <taxon>Sar</taxon>
        <taxon>Alveolata</taxon>
        <taxon>Dinophyceae</taxon>
        <taxon>Suessiales</taxon>
        <taxon>Symbiodiniaceae</taxon>
        <taxon>Symbiodinium</taxon>
    </lineage>
</organism>
<dbReference type="Proteomes" id="UP000186817">
    <property type="component" value="Unassembled WGS sequence"/>
</dbReference>
<name>A0A1Q9EE58_SYMMI</name>
<evidence type="ECO:0000256" key="1">
    <source>
        <dbReference type="SAM" id="SignalP"/>
    </source>
</evidence>
<feature type="signal peptide" evidence="1">
    <location>
        <begin position="1"/>
        <end position="15"/>
    </location>
</feature>
<sequence length="148" mass="17101">MLLVPVLLLRQGLLSVDKMAPTRFAVRLFMMKYGVDLYFAGHAHRYWRDPPVQAGKATSNETRVYKVRRIREKRARVSLSVDDSWKALSLEACPDPNKKNRVWVFAAELLEETGYSNKQPYVNVLYGPNQSKTLITKLQWMQNRCSPA</sequence>
<dbReference type="OrthoDB" id="10321323at2759"/>
<evidence type="ECO:0000313" key="3">
    <source>
        <dbReference type="Proteomes" id="UP000186817"/>
    </source>
</evidence>
<dbReference type="EMBL" id="LSRX01000177">
    <property type="protein sequence ID" value="OLQ05699.1"/>
    <property type="molecule type" value="Genomic_DNA"/>
</dbReference>
<proteinExistence type="predicted"/>
<comment type="caution">
    <text evidence="2">The sequence shown here is derived from an EMBL/GenBank/DDBJ whole genome shotgun (WGS) entry which is preliminary data.</text>
</comment>
<evidence type="ECO:0008006" key="4">
    <source>
        <dbReference type="Google" id="ProtNLM"/>
    </source>
</evidence>
<gene>
    <name evidence="2" type="ORF">AK812_SmicGene11072</name>
</gene>